<evidence type="ECO:0000313" key="18">
    <source>
        <dbReference type="EMBL" id="MCD9643421.1"/>
    </source>
</evidence>
<accession>A0ABS8V8D4</accession>
<evidence type="ECO:0000259" key="14">
    <source>
        <dbReference type="Pfam" id="PF00931"/>
    </source>
</evidence>
<dbReference type="Pfam" id="PF23559">
    <property type="entry name" value="WHD_DRP"/>
    <property type="match status" value="1"/>
</dbReference>
<gene>
    <name evidence="18" type="ORF">HAX54_030887</name>
</gene>
<proteinExistence type="inferred from homology"/>
<reference evidence="18 19" key="1">
    <citation type="journal article" date="2021" name="BMC Genomics">
        <title>Datura genome reveals duplications of psychoactive alkaloid biosynthetic genes and high mutation rate following tissue culture.</title>
        <authorList>
            <person name="Rajewski A."/>
            <person name="Carter-House D."/>
            <person name="Stajich J."/>
            <person name="Litt A."/>
        </authorList>
    </citation>
    <scope>NUCLEOTIDE SEQUENCE [LARGE SCALE GENOMIC DNA]</scope>
    <source>
        <strain evidence="18">AR-01</strain>
    </source>
</reference>
<dbReference type="InterPro" id="IPR042197">
    <property type="entry name" value="Apaf_helical"/>
</dbReference>
<organism evidence="18 19">
    <name type="scientific">Datura stramonium</name>
    <name type="common">Jimsonweed</name>
    <name type="synonym">Common thornapple</name>
    <dbReference type="NCBI Taxonomy" id="4076"/>
    <lineage>
        <taxon>Eukaryota</taxon>
        <taxon>Viridiplantae</taxon>
        <taxon>Streptophyta</taxon>
        <taxon>Embryophyta</taxon>
        <taxon>Tracheophyta</taxon>
        <taxon>Spermatophyta</taxon>
        <taxon>Magnoliopsida</taxon>
        <taxon>eudicotyledons</taxon>
        <taxon>Gunneridae</taxon>
        <taxon>Pentapetalae</taxon>
        <taxon>asterids</taxon>
        <taxon>lamiids</taxon>
        <taxon>Solanales</taxon>
        <taxon>Solanaceae</taxon>
        <taxon>Solanoideae</taxon>
        <taxon>Datureae</taxon>
        <taxon>Datura</taxon>
    </lineage>
</organism>
<dbReference type="PANTHER" id="PTHR23155">
    <property type="entry name" value="DISEASE RESISTANCE PROTEIN RP"/>
    <property type="match status" value="1"/>
</dbReference>
<dbReference type="InterPro" id="IPR038005">
    <property type="entry name" value="RX-like_CC"/>
</dbReference>
<dbReference type="InterPro" id="IPR021929">
    <property type="entry name" value="R1A-like_N"/>
</dbReference>
<keyword evidence="11" id="KW-0067">ATP-binding</keyword>
<keyword evidence="13" id="KW-0472">Membrane</keyword>
<evidence type="ECO:0000256" key="13">
    <source>
        <dbReference type="ARBA" id="ARBA00023136"/>
    </source>
</evidence>
<dbReference type="Gene3D" id="3.40.50.300">
    <property type="entry name" value="P-loop containing nucleotide triphosphate hydrolases"/>
    <property type="match status" value="1"/>
</dbReference>
<comment type="function">
    <text evidence="1">Confers resistance to late blight (Phytophthora infestans) races carrying the avirulence gene Avr1. Resistance proteins guard the plant against pathogens that contain an appropriate avirulence protein via an indirect interaction with this avirulence protein. That triggers a defense system including the hypersensitive response, which restricts the pathogen growth.</text>
</comment>
<protein>
    <submittedName>
        <fullName evidence="18">Uncharacterized protein</fullName>
    </submittedName>
</protein>
<dbReference type="PRINTS" id="PR00364">
    <property type="entry name" value="DISEASERSIST"/>
</dbReference>
<dbReference type="Pfam" id="PF00931">
    <property type="entry name" value="NB-ARC"/>
    <property type="match status" value="1"/>
</dbReference>
<evidence type="ECO:0000256" key="1">
    <source>
        <dbReference type="ARBA" id="ARBA00002074"/>
    </source>
</evidence>
<evidence type="ECO:0000259" key="16">
    <source>
        <dbReference type="Pfam" id="PF18052"/>
    </source>
</evidence>
<dbReference type="InterPro" id="IPR032675">
    <property type="entry name" value="LRR_dom_sf"/>
</dbReference>
<evidence type="ECO:0000256" key="6">
    <source>
        <dbReference type="ARBA" id="ARBA00022614"/>
    </source>
</evidence>
<comment type="subcellular location">
    <subcellularLocation>
        <location evidence="3">Cytoplasm</location>
    </subcellularLocation>
    <subcellularLocation>
        <location evidence="2">Membrane</location>
        <topology evidence="2">Peripheral membrane protein</topology>
    </subcellularLocation>
</comment>
<dbReference type="Pfam" id="PF18052">
    <property type="entry name" value="Rx_N"/>
    <property type="match status" value="1"/>
</dbReference>
<dbReference type="Proteomes" id="UP000823775">
    <property type="component" value="Unassembled WGS sequence"/>
</dbReference>
<evidence type="ECO:0000259" key="15">
    <source>
        <dbReference type="Pfam" id="PF12061"/>
    </source>
</evidence>
<dbReference type="SUPFAM" id="SSF52540">
    <property type="entry name" value="P-loop containing nucleoside triphosphate hydrolases"/>
    <property type="match status" value="1"/>
</dbReference>
<dbReference type="PANTHER" id="PTHR23155:SF1152">
    <property type="entry name" value="AAA+ ATPASE DOMAIN-CONTAINING PROTEIN"/>
    <property type="match status" value="1"/>
</dbReference>
<feature type="domain" description="Disease resistance protein winged helix" evidence="17">
    <location>
        <begin position="1272"/>
        <end position="1328"/>
    </location>
</feature>
<evidence type="ECO:0000256" key="11">
    <source>
        <dbReference type="ARBA" id="ARBA00022840"/>
    </source>
</evidence>
<keyword evidence="8" id="KW-0677">Repeat</keyword>
<dbReference type="Pfam" id="PF12061">
    <property type="entry name" value="NB-LRR"/>
    <property type="match status" value="1"/>
</dbReference>
<dbReference type="Gene3D" id="1.10.10.10">
    <property type="entry name" value="Winged helix-like DNA-binding domain superfamily/Winged helix DNA-binding domain"/>
    <property type="match status" value="1"/>
</dbReference>
<evidence type="ECO:0000256" key="8">
    <source>
        <dbReference type="ARBA" id="ARBA00022737"/>
    </source>
</evidence>
<evidence type="ECO:0000256" key="5">
    <source>
        <dbReference type="ARBA" id="ARBA00022490"/>
    </source>
</evidence>
<dbReference type="EMBL" id="JACEIK010003882">
    <property type="protein sequence ID" value="MCD9643421.1"/>
    <property type="molecule type" value="Genomic_DNA"/>
</dbReference>
<comment type="caution">
    <text evidence="18">The sequence shown here is derived from an EMBL/GenBank/DDBJ whole genome shotgun (WGS) entry which is preliminary data.</text>
</comment>
<keyword evidence="9" id="KW-0547">Nucleotide-binding</keyword>
<keyword evidence="6" id="KW-0433">Leucine-rich repeat</keyword>
<evidence type="ECO:0000256" key="7">
    <source>
        <dbReference type="ARBA" id="ARBA00022667"/>
    </source>
</evidence>
<evidence type="ECO:0000256" key="12">
    <source>
        <dbReference type="ARBA" id="ARBA00023054"/>
    </source>
</evidence>
<dbReference type="InterPro" id="IPR027417">
    <property type="entry name" value="P-loop_NTPase"/>
</dbReference>
<evidence type="ECO:0000259" key="17">
    <source>
        <dbReference type="Pfam" id="PF23559"/>
    </source>
</evidence>
<evidence type="ECO:0000256" key="10">
    <source>
        <dbReference type="ARBA" id="ARBA00022821"/>
    </source>
</evidence>
<dbReference type="Gene3D" id="1.10.8.430">
    <property type="entry name" value="Helical domain of apoptotic protease-activating factors"/>
    <property type="match status" value="1"/>
</dbReference>
<evidence type="ECO:0000256" key="9">
    <source>
        <dbReference type="ARBA" id="ARBA00022741"/>
    </source>
</evidence>
<evidence type="ECO:0000256" key="3">
    <source>
        <dbReference type="ARBA" id="ARBA00004496"/>
    </source>
</evidence>
<dbReference type="InterPro" id="IPR058922">
    <property type="entry name" value="WHD_DRP"/>
</dbReference>
<dbReference type="CDD" id="cd14798">
    <property type="entry name" value="RX-CC_like"/>
    <property type="match status" value="2"/>
</dbReference>
<evidence type="ECO:0000313" key="19">
    <source>
        <dbReference type="Proteomes" id="UP000823775"/>
    </source>
</evidence>
<feature type="domain" description="NB-ARC" evidence="14">
    <location>
        <begin position="1019"/>
        <end position="1189"/>
    </location>
</feature>
<sequence length="1776" mass="203126">MTSKEMAKECRDVIGSIILVKNEHLDSWTINHLDNAISHVDHVAVFLCKLEKHYPENGISTQLRPLFQEASDSFLEIYSHMKRQGQTSDTIAERLKGSKESRSTSQMISEVLHKIKLENIAERVKASKPSRPLSSPITMEMVWFVESLLDCTESCLYCVKRSVRRRPPAFVLKKKLQNLRVFIKLTAKRCIEHVSMKDLFNLAGDVAYTAARLFVLGLAYSMDFEFSELLERICPFRPEVRQIYKSLLIASKSSRSDTTMNAENMLDFVSALEDDLEELLLCGGRIPWLQQGLSYLSRFLQDIELKRTPSEEFNFAHTEALAIEAAIVIYSYYDEEMDMTTEIDHLQLKFNHFKVEVDLIHLLNSEATIIAPLKDLIDYVRKELIFLGTFLINSLEQCKEQTKITDFLTLVQSVTSQAWSIISSLSHDVEQEDLAREINRLHFQLLLKFKFVKAAIRQMCPGISASSTLDHTTVNLLNFLPINFEVIDFYFSMLKFSQTSKKEKHRKNRKKSSTTSSSDSPILDEVFMGFNKYILDNLILRDETNLTFIFANEVKKFYYGLLLLVTFLIDPVVECTECKKQINFLRGFRIVTTEEESVMCLSYEDAVDSDKCRKVNLVLRFLTISLNLIKSEGSLMDLIKHKASLKAEVIDLIESSHEELILLRAILMDLLKQHTDSNKLDDLLMHAEVNARKLARISGSCYGSSTDGSNNEKIRLSLSDHLQEIESVKVDIRKNCFHVLDASPCNITNGEGLIKFLLNHQDWLLSYDACSISFLKNQIPVVKDKLVFLGSFLADIVQYRDMHQELKDLVKRIQDIKYVCLFPARNYQHAWYYMLYLSDVKQLLKFVEIEVKMICLKVPDLSACSFPKTNGLGFLNCFLEKLEELLHSKLDSIIDLKHQIESVKEGLLCLGSSVDHFAKNYDEHDEVYSLITSVTDMAYKAEYVIDSCLACSHPLWYKVLWISEVVENINLVNKVVSDAFGRKKKNVTVHKIAKTSMNIATSLSANTPRVNEAIEGLNEAMNKIKKQLLGGSSQLDIISIVGMPGIGKTTLAEKIYNDLIVTPHFDVHAKCRVTQVYSWKELLLTILNDVLEPADRTETEDGELANELRQVLLTKRFLILIDDVWDKTAWDHLYMCFRDAQRRSRIILTTRLSDIANYVKCKSNPHHLRLFRDDESWTLLQEEVFQGESCPPELVDVGFRIAKSCGGLPLFIVLVAGVLKKKKKKADLWEEVEQSLGSQNIGSLEESMSLIGFSYKNLPHHLKPCFLYFGGFLKGKDIHVSKLTRLWQVEGFVQANKQKRTEDATQDLLEDLISRNLVMAMEKSPSGKKALVARSFNVTDPENLLWPRDISFIFDSFKLVKVLDLESFNIGGTFPSEVQSLIHLRYFAVQTDANSIPSFIAALESGTFVVELTLSKFSYRGPKFQSLENLMQFETKWSVSDDAFPKLERLVLTKCKQLEEIPSHFGDAISLKSIEVNRCGWSVANSALKFKQHNMKTWQNDAFTVTIQPPDWDRAPVPSLVFKKLRHLQAFFILTTNRVALSMRVRKGDFFIHVEDVAYTALQLCFLEAVAYYGRKMKSRNPKSSRSETTIKSECMLDFVNALREDLKEHLRHGRICMLKSSNTSSSGYPKMDLVLMRFHEYLLDNLLLKDETVLSFTVADEVKKFYYGLLLLVTYLLDPLVQYSGCKEQNNLLKGFGTIAIEAKSAISLSYEDVVHSNKSRNGNLVLQCLTVVFKLMESEGSLIDLLKHKATFTTQILDILKMLMKSLFILELFS</sequence>
<dbReference type="InterPro" id="IPR002182">
    <property type="entry name" value="NB-ARC"/>
</dbReference>
<evidence type="ECO:0000256" key="4">
    <source>
        <dbReference type="ARBA" id="ARBA00008894"/>
    </source>
</evidence>
<keyword evidence="7" id="KW-0381">Hypersensitive response</keyword>
<comment type="similarity">
    <text evidence="4">Belongs to the disease resistance NB-LRR family.</text>
</comment>
<keyword evidence="12" id="KW-0175">Coiled coil</keyword>
<keyword evidence="19" id="KW-1185">Reference proteome</keyword>
<evidence type="ECO:0000256" key="2">
    <source>
        <dbReference type="ARBA" id="ARBA00004170"/>
    </source>
</evidence>
<dbReference type="InterPro" id="IPR044974">
    <property type="entry name" value="Disease_R_plants"/>
</dbReference>
<feature type="domain" description="Disease resistance N-terminal" evidence="16">
    <location>
        <begin position="874"/>
        <end position="951"/>
    </location>
</feature>
<dbReference type="InterPro" id="IPR041118">
    <property type="entry name" value="Rx_N"/>
</dbReference>
<name>A0ABS8V8D4_DATST</name>
<dbReference type="Gene3D" id="3.80.10.10">
    <property type="entry name" value="Ribonuclease Inhibitor"/>
    <property type="match status" value="1"/>
</dbReference>
<keyword evidence="10" id="KW-0611">Plant defense</keyword>
<feature type="domain" description="Late blight resistance protein R1A-like N-terminal" evidence="15">
    <location>
        <begin position="172"/>
        <end position="347"/>
    </location>
</feature>
<dbReference type="SUPFAM" id="SSF52058">
    <property type="entry name" value="L domain-like"/>
    <property type="match status" value="1"/>
</dbReference>
<dbReference type="InterPro" id="IPR036388">
    <property type="entry name" value="WH-like_DNA-bd_sf"/>
</dbReference>
<keyword evidence="5" id="KW-0963">Cytoplasm</keyword>